<sequence length="353" mass="40680">MSNLPTHFNRESIDWTRVNRQHLQEPPENHHLQQQRQPTVPEVSTPTPTGIQAGDLITCLSGKTYNVLKNLSFGPFAAVYQIRATWGDKSLFALKEEKRRPNKNFFKLEMELKVLQAASTLSKEQKQHFPVLYDRSIESPTSMFLVISLLGDSLADIKAKQPTKILSINSGLYCGIQMLESIKQLHALGFVHRDIKPSNFVLGRSKTSSKNIVHIIDYGNSRKIVGTDGKLEIPRKKARTVKFAPRAMHSGMESGFKDDLESWIYSLADLILRANVPWRYETNVEVVADMKEEVFKNTEKLFPGQEFLELRQIMNYLTKKEYANKMDFDWLCLMVKRVAKRKRCTLKEPFDWC</sequence>
<accession>A0ACB0YKY3</accession>
<reference evidence="1" key="1">
    <citation type="submission" date="2023-11" db="EMBL/GenBank/DDBJ databases">
        <authorList>
            <person name="Poullet M."/>
        </authorList>
    </citation>
    <scope>NUCLEOTIDE SEQUENCE</scope>
    <source>
        <strain evidence="1">E1834</strain>
    </source>
</reference>
<name>A0ACB0YKY3_MELEN</name>
<evidence type="ECO:0000313" key="2">
    <source>
        <dbReference type="Proteomes" id="UP001497535"/>
    </source>
</evidence>
<comment type="caution">
    <text evidence="1">The sequence shown here is derived from an EMBL/GenBank/DDBJ whole genome shotgun (WGS) entry which is preliminary data.</text>
</comment>
<gene>
    <name evidence="1" type="ORF">MENTE1834_LOCUS13419</name>
</gene>
<dbReference type="EMBL" id="CAVMJV010000014">
    <property type="protein sequence ID" value="CAK5050801.1"/>
    <property type="molecule type" value="Genomic_DNA"/>
</dbReference>
<proteinExistence type="predicted"/>
<keyword evidence="2" id="KW-1185">Reference proteome</keyword>
<organism evidence="1 2">
    <name type="scientific">Meloidogyne enterolobii</name>
    <name type="common">Root-knot nematode worm</name>
    <name type="synonym">Meloidogyne mayaguensis</name>
    <dbReference type="NCBI Taxonomy" id="390850"/>
    <lineage>
        <taxon>Eukaryota</taxon>
        <taxon>Metazoa</taxon>
        <taxon>Ecdysozoa</taxon>
        <taxon>Nematoda</taxon>
        <taxon>Chromadorea</taxon>
        <taxon>Rhabditida</taxon>
        <taxon>Tylenchina</taxon>
        <taxon>Tylenchomorpha</taxon>
        <taxon>Tylenchoidea</taxon>
        <taxon>Meloidogynidae</taxon>
        <taxon>Meloidogyninae</taxon>
        <taxon>Meloidogyne</taxon>
    </lineage>
</organism>
<protein>
    <submittedName>
        <fullName evidence="1">Uncharacterized protein</fullName>
    </submittedName>
</protein>
<dbReference type="Proteomes" id="UP001497535">
    <property type="component" value="Unassembled WGS sequence"/>
</dbReference>
<evidence type="ECO:0000313" key="1">
    <source>
        <dbReference type="EMBL" id="CAK5050801.1"/>
    </source>
</evidence>